<comment type="caution">
    <text evidence="1">The sequence shown here is derived from an EMBL/GenBank/DDBJ whole genome shotgun (WGS) entry which is preliminary data.</text>
</comment>
<sequence>MAVKYGNPRFLSIIVVSSEGMAAFSTKYIVFTLNVRFFTSEKASSLGTLPRLEESLAPSPEVILGRSASPMGGKISASRLPENAVTRYLTGVVGGVKKQTSGNKIPEKEIIKSHTSSHKSDSKSTNNKTLNPQIISTLRGSN</sequence>
<name>A0ACB9IGQ4_9ASTR</name>
<evidence type="ECO:0000313" key="1">
    <source>
        <dbReference type="EMBL" id="KAI3806987.1"/>
    </source>
</evidence>
<protein>
    <submittedName>
        <fullName evidence="1">Uncharacterized protein</fullName>
    </submittedName>
</protein>
<gene>
    <name evidence="1" type="ORF">L1987_22907</name>
</gene>
<evidence type="ECO:0000313" key="2">
    <source>
        <dbReference type="Proteomes" id="UP001056120"/>
    </source>
</evidence>
<organism evidence="1 2">
    <name type="scientific">Smallanthus sonchifolius</name>
    <dbReference type="NCBI Taxonomy" id="185202"/>
    <lineage>
        <taxon>Eukaryota</taxon>
        <taxon>Viridiplantae</taxon>
        <taxon>Streptophyta</taxon>
        <taxon>Embryophyta</taxon>
        <taxon>Tracheophyta</taxon>
        <taxon>Spermatophyta</taxon>
        <taxon>Magnoliopsida</taxon>
        <taxon>eudicotyledons</taxon>
        <taxon>Gunneridae</taxon>
        <taxon>Pentapetalae</taxon>
        <taxon>asterids</taxon>
        <taxon>campanulids</taxon>
        <taxon>Asterales</taxon>
        <taxon>Asteraceae</taxon>
        <taxon>Asteroideae</taxon>
        <taxon>Heliantheae alliance</taxon>
        <taxon>Millerieae</taxon>
        <taxon>Smallanthus</taxon>
    </lineage>
</organism>
<dbReference type="Proteomes" id="UP001056120">
    <property type="component" value="Linkage Group LG08"/>
</dbReference>
<reference evidence="1 2" key="2">
    <citation type="journal article" date="2022" name="Mol. Ecol. Resour.">
        <title>The genomes of chicory, endive, great burdock and yacon provide insights into Asteraceae paleo-polyploidization history and plant inulin production.</title>
        <authorList>
            <person name="Fan W."/>
            <person name="Wang S."/>
            <person name="Wang H."/>
            <person name="Wang A."/>
            <person name="Jiang F."/>
            <person name="Liu H."/>
            <person name="Zhao H."/>
            <person name="Xu D."/>
            <person name="Zhang Y."/>
        </authorList>
    </citation>
    <scope>NUCLEOTIDE SEQUENCE [LARGE SCALE GENOMIC DNA]</scope>
    <source>
        <strain evidence="2">cv. Yunnan</strain>
        <tissue evidence="1">Leaves</tissue>
    </source>
</reference>
<proteinExistence type="predicted"/>
<reference evidence="2" key="1">
    <citation type="journal article" date="2022" name="Mol. Ecol. Resour.">
        <title>The genomes of chicory, endive, great burdock and yacon provide insights into Asteraceae palaeo-polyploidization history and plant inulin production.</title>
        <authorList>
            <person name="Fan W."/>
            <person name="Wang S."/>
            <person name="Wang H."/>
            <person name="Wang A."/>
            <person name="Jiang F."/>
            <person name="Liu H."/>
            <person name="Zhao H."/>
            <person name="Xu D."/>
            <person name="Zhang Y."/>
        </authorList>
    </citation>
    <scope>NUCLEOTIDE SEQUENCE [LARGE SCALE GENOMIC DNA]</scope>
    <source>
        <strain evidence="2">cv. Yunnan</strain>
    </source>
</reference>
<dbReference type="EMBL" id="CM042025">
    <property type="protein sequence ID" value="KAI3806987.1"/>
    <property type="molecule type" value="Genomic_DNA"/>
</dbReference>
<keyword evidence="2" id="KW-1185">Reference proteome</keyword>
<accession>A0ACB9IGQ4</accession>